<protein>
    <submittedName>
        <fullName evidence="2">Uncharacterized protein</fullName>
    </submittedName>
</protein>
<evidence type="ECO:0000313" key="2">
    <source>
        <dbReference type="EMBL" id="SVA44448.1"/>
    </source>
</evidence>
<feature type="region of interest" description="Disordered" evidence="1">
    <location>
        <begin position="25"/>
        <end position="54"/>
    </location>
</feature>
<proteinExistence type="predicted"/>
<reference evidence="2" key="1">
    <citation type="submission" date="2018-05" db="EMBL/GenBank/DDBJ databases">
        <authorList>
            <person name="Lanie J.A."/>
            <person name="Ng W.-L."/>
            <person name="Kazmierczak K.M."/>
            <person name="Andrzejewski T.M."/>
            <person name="Davidsen T.M."/>
            <person name="Wayne K.J."/>
            <person name="Tettelin H."/>
            <person name="Glass J.I."/>
            <person name="Rusch D."/>
            <person name="Podicherti R."/>
            <person name="Tsui H.-C.T."/>
            <person name="Winkler M.E."/>
        </authorList>
    </citation>
    <scope>NUCLEOTIDE SEQUENCE</scope>
</reference>
<dbReference type="AlphaFoldDB" id="A0A381VXH0"/>
<dbReference type="EMBL" id="UINC01009947">
    <property type="protein sequence ID" value="SVA44448.1"/>
    <property type="molecule type" value="Genomic_DNA"/>
</dbReference>
<name>A0A381VXH0_9ZZZZ</name>
<gene>
    <name evidence="2" type="ORF">METZ01_LOCUS97302</name>
</gene>
<feature type="compositionally biased region" description="Basic residues" evidence="1">
    <location>
        <begin position="35"/>
        <end position="47"/>
    </location>
</feature>
<evidence type="ECO:0000256" key="1">
    <source>
        <dbReference type="SAM" id="MobiDB-lite"/>
    </source>
</evidence>
<organism evidence="2">
    <name type="scientific">marine metagenome</name>
    <dbReference type="NCBI Taxonomy" id="408172"/>
    <lineage>
        <taxon>unclassified sequences</taxon>
        <taxon>metagenomes</taxon>
        <taxon>ecological metagenomes</taxon>
    </lineage>
</organism>
<sequence>MGDVDFAVKPTGIFDKERSLKFFAQPESNADRNRQTVHRPSVIKKKDKPSAVSQ</sequence>
<accession>A0A381VXH0</accession>